<protein>
    <recommendedName>
        <fullName evidence="3">Outer membrane protein beta-barrel domain-containing protein</fullName>
    </recommendedName>
</protein>
<dbReference type="Proteomes" id="UP000036958">
    <property type="component" value="Unassembled WGS sequence"/>
</dbReference>
<accession>A0A0L8V3C0</accession>
<dbReference type="STRING" id="1409788.NC99_44820"/>
<evidence type="ECO:0000313" key="2">
    <source>
        <dbReference type="Proteomes" id="UP000036958"/>
    </source>
</evidence>
<dbReference type="RefSeq" id="WP_053188558.1">
    <property type="nucleotide sequence ID" value="NZ_LGIA01000215.1"/>
</dbReference>
<dbReference type="EMBL" id="LGIA01000215">
    <property type="protein sequence ID" value="KOH42697.1"/>
    <property type="molecule type" value="Genomic_DNA"/>
</dbReference>
<dbReference type="OrthoDB" id="1014848at2"/>
<organism evidence="1 2">
    <name type="scientific">Sunxiuqinia dokdonensis</name>
    <dbReference type="NCBI Taxonomy" id="1409788"/>
    <lineage>
        <taxon>Bacteria</taxon>
        <taxon>Pseudomonadati</taxon>
        <taxon>Bacteroidota</taxon>
        <taxon>Bacteroidia</taxon>
        <taxon>Marinilabiliales</taxon>
        <taxon>Prolixibacteraceae</taxon>
        <taxon>Sunxiuqinia</taxon>
    </lineage>
</organism>
<evidence type="ECO:0000313" key="1">
    <source>
        <dbReference type="EMBL" id="KOH42697.1"/>
    </source>
</evidence>
<comment type="caution">
    <text evidence="1">The sequence shown here is derived from an EMBL/GenBank/DDBJ whole genome shotgun (WGS) entry which is preliminary data.</text>
</comment>
<reference evidence="2" key="1">
    <citation type="submission" date="2015-07" db="EMBL/GenBank/DDBJ databases">
        <title>Genome sequencing of Sunxiuqinia dokdonensis strain SK.</title>
        <authorList>
            <person name="Ahn S."/>
            <person name="Kim B.-C."/>
        </authorList>
    </citation>
    <scope>NUCLEOTIDE SEQUENCE [LARGE SCALE GENOMIC DNA]</scope>
    <source>
        <strain evidence="2">SK</strain>
    </source>
</reference>
<dbReference type="AlphaFoldDB" id="A0A0L8V3C0"/>
<gene>
    <name evidence="1" type="ORF">NC99_44820</name>
</gene>
<proteinExistence type="predicted"/>
<sequence>MKILLAFSFSILFAVGISEIAYAQGRIIKNQGFFYGAEGFYGLHSNLKTDHVISTDLYSPSSYGLKVSANWFLNYHLSAGAALSILNYEDPNMFTFPVLANAQYYFSKGANTPLAFVEGGYGLRLNHRKQDKGLIYEAGIGYRYRLQRKNFLVIKAGYHTFVNKEWQWFRKFGDEYDPASPNRWYELRHQTIRLSVGFYFATRH</sequence>
<name>A0A0L8V3C0_9BACT</name>
<keyword evidence="2" id="KW-1185">Reference proteome</keyword>
<evidence type="ECO:0008006" key="3">
    <source>
        <dbReference type="Google" id="ProtNLM"/>
    </source>
</evidence>